<sequence>MLLVKVKTIATKLGIKSVTEYANQLKSPLDGIRLIQITWVFLLKHKFEISNVFQNFFSMFKNQFGVSIKKLRSNNGKEYFNQKKQTPLPPNLSIFVSKKCSKKFFLGEGVLTTTYLINRLPSRILVFKSPMNVFPPKSSKVSLLDTPILRKGISVAILHPRNFVSWDATFREEQNYFTQSYLQEESLREDKEILFENLVFPTLKLNSRDLT</sequence>
<name>A0A371EAU5_MUCPR</name>
<protein>
    <submittedName>
        <fullName evidence="1">Copia protein</fullName>
    </submittedName>
</protein>
<evidence type="ECO:0000313" key="2">
    <source>
        <dbReference type="Proteomes" id="UP000257109"/>
    </source>
</evidence>
<dbReference type="PANTHER" id="PTHR42648:SF28">
    <property type="entry name" value="TRANSPOSON-ENCODED PROTEIN WITH RIBONUCLEASE H-LIKE AND RETROVIRUS ZINC FINGER-LIKE DOMAINS"/>
    <property type="match status" value="1"/>
</dbReference>
<evidence type="ECO:0000313" key="1">
    <source>
        <dbReference type="EMBL" id="RDX63155.1"/>
    </source>
</evidence>
<dbReference type="AlphaFoldDB" id="A0A371EAU5"/>
<dbReference type="InterPro" id="IPR012337">
    <property type="entry name" value="RNaseH-like_sf"/>
</dbReference>
<keyword evidence="2" id="KW-1185">Reference proteome</keyword>
<feature type="non-terminal residue" evidence="1">
    <location>
        <position position="1"/>
    </location>
</feature>
<comment type="caution">
    <text evidence="1">The sequence shown here is derived from an EMBL/GenBank/DDBJ whole genome shotgun (WGS) entry which is preliminary data.</text>
</comment>
<dbReference type="InterPro" id="IPR039537">
    <property type="entry name" value="Retrotran_Ty1/copia-like"/>
</dbReference>
<proteinExistence type="predicted"/>
<gene>
    <name evidence="1" type="primary">GIP</name>
    <name evidence="1" type="ORF">CR513_58453</name>
</gene>
<organism evidence="1 2">
    <name type="scientific">Mucuna pruriens</name>
    <name type="common">Velvet bean</name>
    <name type="synonym">Dolichos pruriens</name>
    <dbReference type="NCBI Taxonomy" id="157652"/>
    <lineage>
        <taxon>Eukaryota</taxon>
        <taxon>Viridiplantae</taxon>
        <taxon>Streptophyta</taxon>
        <taxon>Embryophyta</taxon>
        <taxon>Tracheophyta</taxon>
        <taxon>Spermatophyta</taxon>
        <taxon>Magnoliopsida</taxon>
        <taxon>eudicotyledons</taxon>
        <taxon>Gunneridae</taxon>
        <taxon>Pentapetalae</taxon>
        <taxon>rosids</taxon>
        <taxon>fabids</taxon>
        <taxon>Fabales</taxon>
        <taxon>Fabaceae</taxon>
        <taxon>Papilionoideae</taxon>
        <taxon>50 kb inversion clade</taxon>
        <taxon>NPAAA clade</taxon>
        <taxon>indigoferoid/millettioid clade</taxon>
        <taxon>Phaseoleae</taxon>
        <taxon>Mucuna</taxon>
    </lineage>
</organism>
<accession>A0A371EAU5</accession>
<dbReference type="Proteomes" id="UP000257109">
    <property type="component" value="Unassembled WGS sequence"/>
</dbReference>
<reference evidence="1" key="1">
    <citation type="submission" date="2018-05" db="EMBL/GenBank/DDBJ databases">
        <title>Draft genome of Mucuna pruriens seed.</title>
        <authorList>
            <person name="Nnadi N.E."/>
            <person name="Vos R."/>
            <person name="Hasami M.H."/>
            <person name="Devisetty U.K."/>
            <person name="Aguiy J.C."/>
        </authorList>
    </citation>
    <scope>NUCLEOTIDE SEQUENCE [LARGE SCALE GENOMIC DNA]</scope>
    <source>
        <strain evidence="1">JCA_2017</strain>
    </source>
</reference>
<dbReference type="OrthoDB" id="2663223at2759"/>
<dbReference type="PANTHER" id="PTHR42648">
    <property type="entry name" value="TRANSPOSASE, PUTATIVE-RELATED"/>
    <property type="match status" value="1"/>
</dbReference>
<dbReference type="SUPFAM" id="SSF53098">
    <property type="entry name" value="Ribonuclease H-like"/>
    <property type="match status" value="1"/>
</dbReference>
<dbReference type="EMBL" id="QJKJ01015058">
    <property type="protein sequence ID" value="RDX63155.1"/>
    <property type="molecule type" value="Genomic_DNA"/>
</dbReference>